<dbReference type="PANTHER" id="PTHR47359">
    <property type="entry name" value="PEPTIDOGLYCAN DL-ENDOPEPTIDASE CWLO"/>
    <property type="match status" value="1"/>
</dbReference>
<dbReference type="RefSeq" id="WP_345382296.1">
    <property type="nucleotide sequence ID" value="NZ_BAABIC010000014.1"/>
</dbReference>
<keyword evidence="2" id="KW-0645">Protease</keyword>
<evidence type="ECO:0000313" key="8">
    <source>
        <dbReference type="Proteomes" id="UP001500325"/>
    </source>
</evidence>
<reference evidence="8" key="1">
    <citation type="journal article" date="2019" name="Int. J. Syst. Evol. Microbiol.">
        <title>The Global Catalogue of Microorganisms (GCM) 10K type strain sequencing project: providing services to taxonomists for standard genome sequencing and annotation.</title>
        <authorList>
            <consortium name="The Broad Institute Genomics Platform"/>
            <consortium name="The Broad Institute Genome Sequencing Center for Infectious Disease"/>
            <person name="Wu L."/>
            <person name="Ma J."/>
        </authorList>
    </citation>
    <scope>NUCLEOTIDE SEQUENCE [LARGE SCALE GENOMIC DNA]</scope>
    <source>
        <strain evidence="8">JCM 18055</strain>
    </source>
</reference>
<dbReference type="InterPro" id="IPR038765">
    <property type="entry name" value="Papain-like_cys_pep_sf"/>
</dbReference>
<feature type="region of interest" description="Disordered" evidence="5">
    <location>
        <begin position="100"/>
        <end position="125"/>
    </location>
</feature>
<evidence type="ECO:0000313" key="7">
    <source>
        <dbReference type="EMBL" id="GAA4698770.1"/>
    </source>
</evidence>
<comment type="caution">
    <text evidence="7">The sequence shown here is derived from an EMBL/GenBank/DDBJ whole genome shotgun (WGS) entry which is preliminary data.</text>
</comment>
<dbReference type="InterPro" id="IPR051794">
    <property type="entry name" value="PG_Endopeptidase_C40"/>
</dbReference>
<evidence type="ECO:0000259" key="6">
    <source>
        <dbReference type="PROSITE" id="PS51935"/>
    </source>
</evidence>
<dbReference type="InterPro" id="IPR000064">
    <property type="entry name" value="NLP_P60_dom"/>
</dbReference>
<evidence type="ECO:0000256" key="5">
    <source>
        <dbReference type="SAM" id="MobiDB-lite"/>
    </source>
</evidence>
<evidence type="ECO:0000256" key="4">
    <source>
        <dbReference type="ARBA" id="ARBA00022807"/>
    </source>
</evidence>
<dbReference type="Pfam" id="PF00877">
    <property type="entry name" value="NLPC_P60"/>
    <property type="match status" value="1"/>
</dbReference>
<dbReference type="Proteomes" id="UP001500325">
    <property type="component" value="Unassembled WGS sequence"/>
</dbReference>
<dbReference type="PROSITE" id="PS51935">
    <property type="entry name" value="NLPC_P60"/>
    <property type="match status" value="1"/>
</dbReference>
<evidence type="ECO:0000256" key="2">
    <source>
        <dbReference type="ARBA" id="ARBA00022670"/>
    </source>
</evidence>
<feature type="compositionally biased region" description="Low complexity" evidence="5">
    <location>
        <begin position="116"/>
        <end position="125"/>
    </location>
</feature>
<comment type="similarity">
    <text evidence="1">Belongs to the peptidase C40 family.</text>
</comment>
<evidence type="ECO:0000256" key="3">
    <source>
        <dbReference type="ARBA" id="ARBA00022801"/>
    </source>
</evidence>
<feature type="domain" description="NlpC/P60" evidence="6">
    <location>
        <begin position="306"/>
        <end position="420"/>
    </location>
</feature>
<evidence type="ECO:0000256" key="1">
    <source>
        <dbReference type="ARBA" id="ARBA00007074"/>
    </source>
</evidence>
<accession>A0ABP8X4V3</accession>
<proteinExistence type="inferred from homology"/>
<dbReference type="Gene3D" id="3.90.1720.10">
    <property type="entry name" value="endopeptidase domain like (from Nostoc punctiforme)"/>
    <property type="match status" value="1"/>
</dbReference>
<organism evidence="7 8">
    <name type="scientific">Pseudonocardia yuanmonensis</name>
    <dbReference type="NCBI Taxonomy" id="1095914"/>
    <lineage>
        <taxon>Bacteria</taxon>
        <taxon>Bacillati</taxon>
        <taxon>Actinomycetota</taxon>
        <taxon>Actinomycetes</taxon>
        <taxon>Pseudonocardiales</taxon>
        <taxon>Pseudonocardiaceae</taxon>
        <taxon>Pseudonocardia</taxon>
    </lineage>
</organism>
<keyword evidence="3" id="KW-0378">Hydrolase</keyword>
<feature type="compositionally biased region" description="Basic and acidic residues" evidence="5">
    <location>
        <begin position="19"/>
        <end position="29"/>
    </location>
</feature>
<dbReference type="PANTHER" id="PTHR47359:SF3">
    <property type="entry name" value="NLP_P60 DOMAIN-CONTAINING PROTEIN-RELATED"/>
    <property type="match status" value="1"/>
</dbReference>
<name>A0ABP8X4V3_9PSEU</name>
<feature type="compositionally biased region" description="Pro residues" evidence="5">
    <location>
        <begin position="66"/>
        <end position="83"/>
    </location>
</feature>
<dbReference type="EMBL" id="BAABIC010000014">
    <property type="protein sequence ID" value="GAA4698770.1"/>
    <property type="molecule type" value="Genomic_DNA"/>
</dbReference>
<feature type="region of interest" description="Disordered" evidence="5">
    <location>
        <begin position="1"/>
        <end position="88"/>
    </location>
</feature>
<keyword evidence="4" id="KW-0788">Thiol protease</keyword>
<sequence>MSDTCVAPRPVFVPSSRPECSRHSTEDRPGGQGLSAADLIARLTGATAPPPSGGRRARRAAEDTPASPPGVPPTHGPSAPVPPADAADVAARPVGPVEAPTAVARPVPPARPADEPPAGLTGSFFASGLGGSGRGGDGISMTGVLPALAAAVRSPKAVAAAATVTVMGATAVLTGLPTPGAEIAEATGVDSPTVRLAAADATLDGDTDGAGGATTDDRPTQVLQAVQDGPGAVGGSMRSAFGTAMGTLPQVFDKADAARIAAVQKAEAERAAEEQRDALRRAAQTARGAIGGAVDDAVDGVVGQASGVGAKALAAARTKLGTPYQWGASGPNAFDCSGLTSWAFKQAGVSIPRTSAAQSTFGTAVGKDQLQPGDLVFFYSPVSHVGIYMGGGKILHASTSGEPVKISDMSAMPFHNARRI</sequence>
<dbReference type="SUPFAM" id="SSF54001">
    <property type="entry name" value="Cysteine proteinases"/>
    <property type="match status" value="1"/>
</dbReference>
<protein>
    <recommendedName>
        <fullName evidence="6">NlpC/P60 domain-containing protein</fullName>
    </recommendedName>
</protein>
<keyword evidence="8" id="KW-1185">Reference proteome</keyword>
<gene>
    <name evidence="7" type="ORF">GCM10023215_41470</name>
</gene>